<evidence type="ECO:0000313" key="2">
    <source>
        <dbReference type="EMBL" id="SDH95138.1"/>
    </source>
</evidence>
<keyword evidence="3" id="KW-1185">Reference proteome</keyword>
<dbReference type="STRING" id="399736.SAMN04489720_2981"/>
<dbReference type="RefSeq" id="WP_157674867.1">
    <property type="nucleotide sequence ID" value="NZ_LT629695.1"/>
</dbReference>
<accession>A0A1G8GL44</accession>
<dbReference type="OrthoDB" id="9802771at2"/>
<dbReference type="AlphaFoldDB" id="A0A1G8GL44"/>
<protein>
    <submittedName>
        <fullName evidence="2">Sulfide:quinone oxidoreductase</fullName>
    </submittedName>
</protein>
<gene>
    <name evidence="2" type="ORF">SAMN04489720_2981</name>
</gene>
<dbReference type="SUPFAM" id="SSF51905">
    <property type="entry name" value="FAD/NAD(P)-binding domain"/>
    <property type="match status" value="1"/>
</dbReference>
<reference evidence="3" key="1">
    <citation type="submission" date="2016-10" db="EMBL/GenBank/DDBJ databases">
        <authorList>
            <person name="Varghese N."/>
            <person name="Submissions S."/>
        </authorList>
    </citation>
    <scope>NUCLEOTIDE SEQUENCE [LARGE SCALE GENOMIC DNA]</scope>
    <source>
        <strain evidence="3">DSM 22002</strain>
    </source>
</reference>
<dbReference type="Gene3D" id="3.50.50.60">
    <property type="entry name" value="FAD/NAD(P)-binding domain"/>
    <property type="match status" value="2"/>
</dbReference>
<organism evidence="2 3">
    <name type="scientific">Agrococcus jejuensis</name>
    <dbReference type="NCBI Taxonomy" id="399736"/>
    <lineage>
        <taxon>Bacteria</taxon>
        <taxon>Bacillati</taxon>
        <taxon>Actinomycetota</taxon>
        <taxon>Actinomycetes</taxon>
        <taxon>Micrococcales</taxon>
        <taxon>Microbacteriaceae</taxon>
        <taxon>Agrococcus</taxon>
    </lineage>
</organism>
<dbReference type="Proteomes" id="UP000198822">
    <property type="component" value="Chromosome I"/>
</dbReference>
<dbReference type="InterPro" id="IPR015904">
    <property type="entry name" value="Sulphide_quinone_reductase"/>
</dbReference>
<dbReference type="EMBL" id="LT629695">
    <property type="protein sequence ID" value="SDH95138.1"/>
    <property type="molecule type" value="Genomic_DNA"/>
</dbReference>
<evidence type="ECO:0000259" key="1">
    <source>
        <dbReference type="Pfam" id="PF07992"/>
    </source>
</evidence>
<sequence>MATHRHDVLVIGAGNGGLATAARLRRKGCPDVGLVEPSTRHVYKPLQNYVGLGLADASELERPQADLIPDGVTWHRTAAVAIDPVTRVVTCADGTEVAGADVVLAPGMAIDWDAIPGAAEALQQGWAISTFDDALLDRAWERIRTMQRGTAIFTLHGQPASGRETAMKPLLLACDLWRRTGVLDAIDVTLVHDEPQLHAIAAIDAEWRRHLDDLGVEVRLGTRVAAIEGDEVVLATDGVETRQHVDLLHLLPPYVASPLVAASGLDAPSTDGFADVDPETLRHRTHPRIWTIGDTAALGDARTGGALRHQTRIVVENIRRQRAGDDLDRYDGYTVAPVATAKGRLSFAEYDRSGSLRRSLPARVRDELRAHRAWYVLDRHVLPRLYWRGIVRGRA</sequence>
<proteinExistence type="predicted"/>
<evidence type="ECO:0000313" key="3">
    <source>
        <dbReference type="Proteomes" id="UP000198822"/>
    </source>
</evidence>
<dbReference type="PANTHER" id="PTHR10632:SF2">
    <property type="entry name" value="SULFIDE:QUINONE OXIDOREDUCTASE, MITOCHONDRIAL"/>
    <property type="match status" value="1"/>
</dbReference>
<dbReference type="GO" id="GO:0071949">
    <property type="term" value="F:FAD binding"/>
    <property type="evidence" value="ECO:0007669"/>
    <property type="project" value="TreeGrafter"/>
</dbReference>
<dbReference type="PRINTS" id="PR00411">
    <property type="entry name" value="PNDRDTASEI"/>
</dbReference>
<name>A0A1G8GL44_9MICO</name>
<dbReference type="GO" id="GO:0070221">
    <property type="term" value="P:sulfide oxidation, using sulfide:quinone oxidoreductase"/>
    <property type="evidence" value="ECO:0007669"/>
    <property type="project" value="TreeGrafter"/>
</dbReference>
<dbReference type="InterPro" id="IPR023753">
    <property type="entry name" value="FAD/NAD-binding_dom"/>
</dbReference>
<dbReference type="Pfam" id="PF07992">
    <property type="entry name" value="Pyr_redox_2"/>
    <property type="match status" value="1"/>
</dbReference>
<dbReference type="InterPro" id="IPR036188">
    <property type="entry name" value="FAD/NAD-bd_sf"/>
</dbReference>
<dbReference type="GO" id="GO:0070224">
    <property type="term" value="F:sulfide:quinone oxidoreductase activity"/>
    <property type="evidence" value="ECO:0007669"/>
    <property type="project" value="TreeGrafter"/>
</dbReference>
<dbReference type="PANTHER" id="PTHR10632">
    <property type="entry name" value="SULFIDE:QUINONE OXIDOREDUCTASE"/>
    <property type="match status" value="1"/>
</dbReference>
<feature type="domain" description="FAD/NAD(P)-binding" evidence="1">
    <location>
        <begin position="6"/>
        <end position="302"/>
    </location>
</feature>